<evidence type="ECO:0000313" key="2">
    <source>
        <dbReference type="Proteomes" id="UP000093000"/>
    </source>
</evidence>
<accession>A0A1C7NEQ4</accession>
<protein>
    <submittedName>
        <fullName evidence="1">Uncharacterized protein</fullName>
    </submittedName>
</protein>
<dbReference type="InParanoid" id="A0A1C7NEQ4"/>
<keyword evidence="2" id="KW-1185">Reference proteome</keyword>
<evidence type="ECO:0000313" key="1">
    <source>
        <dbReference type="EMBL" id="OBZ87585.1"/>
    </source>
</evidence>
<dbReference type="EMBL" id="LUGH01000212">
    <property type="protein sequence ID" value="OBZ87585.1"/>
    <property type="molecule type" value="Genomic_DNA"/>
</dbReference>
<dbReference type="AlphaFoldDB" id="A0A1C7NEQ4"/>
<comment type="caution">
    <text evidence="1">The sequence shown here is derived from an EMBL/GenBank/DDBJ whole genome shotgun (WGS) entry which is preliminary data.</text>
</comment>
<gene>
    <name evidence="1" type="ORF">A0J61_04365</name>
</gene>
<proteinExistence type="predicted"/>
<dbReference type="Proteomes" id="UP000093000">
    <property type="component" value="Unassembled WGS sequence"/>
</dbReference>
<organism evidence="1 2">
    <name type="scientific">Choanephora cucurbitarum</name>
    <dbReference type="NCBI Taxonomy" id="101091"/>
    <lineage>
        <taxon>Eukaryota</taxon>
        <taxon>Fungi</taxon>
        <taxon>Fungi incertae sedis</taxon>
        <taxon>Mucoromycota</taxon>
        <taxon>Mucoromycotina</taxon>
        <taxon>Mucoromycetes</taxon>
        <taxon>Mucorales</taxon>
        <taxon>Mucorineae</taxon>
        <taxon>Choanephoraceae</taxon>
        <taxon>Choanephoroideae</taxon>
        <taxon>Choanephora</taxon>
    </lineage>
</organism>
<name>A0A1C7NEQ4_9FUNG</name>
<reference evidence="1 2" key="1">
    <citation type="submission" date="2016-03" db="EMBL/GenBank/DDBJ databases">
        <title>Choanephora cucurbitarum.</title>
        <authorList>
            <person name="Min B."/>
            <person name="Park H."/>
            <person name="Park J.-H."/>
            <person name="Shin H.-D."/>
            <person name="Choi I.-G."/>
        </authorList>
    </citation>
    <scope>NUCLEOTIDE SEQUENCE [LARGE SCALE GENOMIC DNA]</scope>
    <source>
        <strain evidence="1 2">KUS-F28377</strain>
    </source>
</reference>
<sequence>MLKFIFSIDPFAANVSALPLADSSMPCNLDEVGAAFPGSYANPACSTDNRLVQARKPDKPRFDFLHELKVHNHNSCQPDDPIPSRASSFWYTV</sequence>